<feature type="signal peptide" evidence="7">
    <location>
        <begin position="1"/>
        <end position="21"/>
    </location>
</feature>
<evidence type="ECO:0000256" key="4">
    <source>
        <dbReference type="ARBA" id="ARBA00022825"/>
    </source>
</evidence>
<feature type="domain" description="Bacterial Ig-like" evidence="9">
    <location>
        <begin position="1194"/>
        <end position="1276"/>
    </location>
</feature>
<evidence type="ECO:0000256" key="1">
    <source>
        <dbReference type="ARBA" id="ARBA00011073"/>
    </source>
</evidence>
<feature type="region of interest" description="Disordered" evidence="6">
    <location>
        <begin position="20"/>
        <end position="39"/>
    </location>
</feature>
<dbReference type="InterPro" id="IPR032109">
    <property type="entry name" value="Big_3_5"/>
</dbReference>
<feature type="active site" description="Charge relay system" evidence="5">
    <location>
        <position position="605"/>
    </location>
</feature>
<keyword evidence="3 5" id="KW-0378">Hydrolase</keyword>
<evidence type="ECO:0000259" key="9">
    <source>
        <dbReference type="Pfam" id="PF16640"/>
    </source>
</evidence>
<dbReference type="Pfam" id="PF16640">
    <property type="entry name" value="Big_3_5"/>
    <property type="match status" value="2"/>
</dbReference>
<dbReference type="EMBL" id="CP040899">
    <property type="protein sequence ID" value="QDB80545.1"/>
    <property type="molecule type" value="Genomic_DNA"/>
</dbReference>
<dbReference type="PROSITE" id="PS00137">
    <property type="entry name" value="SUBTILASE_HIS"/>
    <property type="match status" value="1"/>
</dbReference>
<feature type="domain" description="Peptidase S8/S53" evidence="8">
    <location>
        <begin position="167"/>
        <end position="640"/>
    </location>
</feature>
<dbReference type="Gene3D" id="3.40.50.200">
    <property type="entry name" value="Peptidase S8/S53 domain"/>
    <property type="match status" value="1"/>
</dbReference>
<dbReference type="PRINTS" id="PR00723">
    <property type="entry name" value="SUBTILISIN"/>
</dbReference>
<evidence type="ECO:0000259" key="8">
    <source>
        <dbReference type="Pfam" id="PF00082"/>
    </source>
</evidence>
<dbReference type="InterPro" id="IPR036852">
    <property type="entry name" value="Peptidase_S8/S53_dom_sf"/>
</dbReference>
<dbReference type="InterPro" id="IPR050131">
    <property type="entry name" value="Peptidase_S8_subtilisin-like"/>
</dbReference>
<name>A0ABX5VU17_9MICO</name>
<dbReference type="Gene3D" id="3.50.30.30">
    <property type="match status" value="1"/>
</dbReference>
<feature type="domain" description="Bacterial Ig-like" evidence="9">
    <location>
        <begin position="1099"/>
        <end position="1178"/>
    </location>
</feature>
<sequence>MTAAASALVLGAVTVLGAVPAAGDTDPPPSLPSLAPDTKVSESLSAAEGTVTAFVQLDAPSALDVVESGGSSTEAQAAAAEVETLAEDVVPAAAQARSRSAAPQRLSVTSTLVAGTVVTGDAEQVRALAASDDVLAVHLVTLKEPTNKNVDVLTRAAQVWESYGNTGEGIRMGIIDTGVDYTHAAFGGPGTLEAYAAAYGEDGTGPVPEGLFDGAKYLGGWDFAGPLYDASGLTPGSTLVPQPDPNPIDAHHTAGGGHGTHVAGTAAGYGVTADGTTFRGDYGDVGDISDWQVGPGSAPEAGIYALKVFGDVGGSTGVTINALEWAADPNGDLDFSDRLDVINLSLGALAAPVDDPENLFVDRLADLGTLSVMSAGNSGDATDVGGSPGNTGSALAVANSVADVMVFDAVEVVGAADESLVGLHAAQNTVNYTGTADVEAPVVYLGEGVDGCTPLTAYADQVAGKIVWLSWDDNDATRACASGARWNNATAAGAVGVLIGTEAPIFTAGIGGNPQTPGAQLTARVTDLLLPEIEAGTLTVRLGPSYQDAALTRDDTVADMLNPGSSRGAHGSLGVVKPDVAAPGTRISSAASGTGSMPTTLTGTSMASPHVAGIAALVRAEHPAWTPQQVKAVIMNTATNPVYSRPGPEGPLYGPERVGAGRVDALSAVTSQVIAYDSAAPRNVSVAFGVVDVAEETVRISRTVTVETLGRAAGDFTTGFDGASSMGGATITTSPSRVQVRPGRPATVTVTLTVDPQTLVREIDPTSDPVSGVGVPREFVSALAGQLVLTPRASGETLHVPVHAAPRLVSDLTVEPVEFASADALTAPLEVTGRHVDSGGWTSSTAVLELMRTSPQLPDVDPGSTSPTQIAAGDIRYVGAMSTGPRIAEAGFDPALGYVGIGIAMAGQWPTLGTSTLPVIDTDVTGDGIPDLQTAVQKIDPETDVTIAHTYDIRTGQSLARSSVNGQWGDVDTTVYDNNVLVAPIPLGLFNPAVVPTFAVWTFGEYSPTGNGLVDMVEPFAYDPFAPDLWTSGDIPLNGLFVPSTSDLTVHRDPAAGTDVGPLLVLHSHNAFGQRAQVVDVTVPEPVAVATTTTLTVDGEAAVGSELTLTASLDPATASGTVTFLDGGTELATAPVTGGAASAVVTLGAGSHSLTAAYAPDSAAFTASVSAAVVVEVAPSSSTTTLRLSRSLGGYGDQTTAAVSVVGASAAPSGPVEIHAGGVVVATGELTTSGLTGTATVTLPRDLAAGSHRLTAVFPGSGDVTGSASRSATYVVLPALARVDLDAASRVPRGSSPEVSVSVLARGGAPVPTGSVTVTSGFRVIDRVALDADGTVEVQLPPVRLLTVVTAVYSGDAGYLPGLDVATVTAR</sequence>
<dbReference type="PANTHER" id="PTHR43806:SF11">
    <property type="entry name" value="CEREVISIN-RELATED"/>
    <property type="match status" value="1"/>
</dbReference>
<protein>
    <submittedName>
        <fullName evidence="10">Peptidase S8</fullName>
    </submittedName>
</protein>
<feature type="active site" description="Charge relay system" evidence="5">
    <location>
        <position position="176"/>
    </location>
</feature>
<dbReference type="PROSITE" id="PS00138">
    <property type="entry name" value="SUBTILASE_SER"/>
    <property type="match status" value="1"/>
</dbReference>
<evidence type="ECO:0000256" key="5">
    <source>
        <dbReference type="PROSITE-ProRule" id="PRU01240"/>
    </source>
</evidence>
<keyword evidence="7" id="KW-0732">Signal</keyword>
<dbReference type="InterPro" id="IPR023828">
    <property type="entry name" value="Peptidase_S8_Ser-AS"/>
</dbReference>
<evidence type="ECO:0000256" key="2">
    <source>
        <dbReference type="ARBA" id="ARBA00022670"/>
    </source>
</evidence>
<keyword evidence="11" id="KW-1185">Reference proteome</keyword>
<dbReference type="InterPro" id="IPR013783">
    <property type="entry name" value="Ig-like_fold"/>
</dbReference>
<feature type="chain" id="PRO_5045462170" evidence="7">
    <location>
        <begin position="22"/>
        <end position="1371"/>
    </location>
</feature>
<dbReference type="CDD" id="cd07474">
    <property type="entry name" value="Peptidases_S8_subtilisin_Vpr-like"/>
    <property type="match status" value="1"/>
</dbReference>
<dbReference type="InterPro" id="IPR015500">
    <property type="entry name" value="Peptidase_S8_subtilisin-rel"/>
</dbReference>
<organism evidence="10 11">
    <name type="scientific">Georgenia wutianyii</name>
    <dbReference type="NCBI Taxonomy" id="2585135"/>
    <lineage>
        <taxon>Bacteria</taxon>
        <taxon>Bacillati</taxon>
        <taxon>Actinomycetota</taxon>
        <taxon>Actinomycetes</taxon>
        <taxon>Micrococcales</taxon>
        <taxon>Bogoriellaceae</taxon>
        <taxon>Georgenia</taxon>
    </lineage>
</organism>
<dbReference type="Proteomes" id="UP000313948">
    <property type="component" value="Chromosome"/>
</dbReference>
<dbReference type="PROSITE" id="PS51892">
    <property type="entry name" value="SUBTILASE"/>
    <property type="match status" value="1"/>
</dbReference>
<dbReference type="Pfam" id="PF00082">
    <property type="entry name" value="Peptidase_S8"/>
    <property type="match status" value="1"/>
</dbReference>
<keyword evidence="4 5" id="KW-0720">Serine protease</keyword>
<dbReference type="RefSeq" id="WP_139949180.1">
    <property type="nucleotide sequence ID" value="NZ_CP040899.1"/>
</dbReference>
<evidence type="ECO:0000313" key="11">
    <source>
        <dbReference type="Proteomes" id="UP000313948"/>
    </source>
</evidence>
<evidence type="ECO:0000256" key="6">
    <source>
        <dbReference type="SAM" id="MobiDB-lite"/>
    </source>
</evidence>
<dbReference type="Gene3D" id="2.60.40.10">
    <property type="entry name" value="Immunoglobulins"/>
    <property type="match status" value="2"/>
</dbReference>
<dbReference type="PANTHER" id="PTHR43806">
    <property type="entry name" value="PEPTIDASE S8"/>
    <property type="match status" value="1"/>
</dbReference>
<proteinExistence type="inferred from homology"/>
<dbReference type="SUPFAM" id="SSF52743">
    <property type="entry name" value="Subtilisin-like"/>
    <property type="match status" value="1"/>
</dbReference>
<dbReference type="InterPro" id="IPR022398">
    <property type="entry name" value="Peptidase_S8_His-AS"/>
</dbReference>
<accession>A0ABX5VU17</accession>
<keyword evidence="2 5" id="KW-0645">Protease</keyword>
<gene>
    <name evidence="10" type="ORF">FE251_15085</name>
</gene>
<dbReference type="InterPro" id="IPR034213">
    <property type="entry name" value="S8_Vpr-like"/>
</dbReference>
<dbReference type="InterPro" id="IPR046450">
    <property type="entry name" value="PA_dom_sf"/>
</dbReference>
<evidence type="ECO:0000256" key="3">
    <source>
        <dbReference type="ARBA" id="ARBA00022801"/>
    </source>
</evidence>
<dbReference type="InterPro" id="IPR000209">
    <property type="entry name" value="Peptidase_S8/S53_dom"/>
</dbReference>
<evidence type="ECO:0000256" key="7">
    <source>
        <dbReference type="SAM" id="SignalP"/>
    </source>
</evidence>
<reference evidence="10 11" key="1">
    <citation type="submission" date="2019-05" db="EMBL/GenBank/DDBJ databases">
        <title>Georgenia *** sp. nov., and Georgenia *** sp. nov., isolated from the intestinal contents of plateau pika (Ochotona curzoniae) in the Qinghai-Tibet plateau of China.</title>
        <authorList>
            <person name="Tian Z."/>
        </authorList>
    </citation>
    <scope>NUCLEOTIDE SEQUENCE [LARGE SCALE GENOMIC DNA]</scope>
    <source>
        <strain evidence="10 11">Z294</strain>
    </source>
</reference>
<feature type="active site" description="Charge relay system" evidence="5">
    <location>
        <position position="258"/>
    </location>
</feature>
<comment type="similarity">
    <text evidence="1 5">Belongs to the peptidase S8 family.</text>
</comment>
<evidence type="ECO:0000313" key="10">
    <source>
        <dbReference type="EMBL" id="QDB80545.1"/>
    </source>
</evidence>
<dbReference type="SUPFAM" id="SSF52025">
    <property type="entry name" value="PA domain"/>
    <property type="match status" value="1"/>
</dbReference>